<dbReference type="SMART" id="SM00530">
    <property type="entry name" value="HTH_XRE"/>
    <property type="match status" value="1"/>
</dbReference>
<evidence type="ECO:0000313" key="3">
    <source>
        <dbReference type="EMBL" id="CUM76389.1"/>
    </source>
</evidence>
<protein>
    <submittedName>
        <fullName evidence="3">Helix-turn-helix</fullName>
    </submittedName>
</protein>
<dbReference type="PANTHER" id="PTHR46558">
    <property type="entry name" value="TRACRIPTIONAL REGULATORY PROTEIN-RELATED-RELATED"/>
    <property type="match status" value="1"/>
</dbReference>
<feature type="domain" description="HTH cro/C1-type" evidence="2">
    <location>
        <begin position="16"/>
        <end position="70"/>
    </location>
</feature>
<sequence length="77" mass="8625">MTKMSEGKAVPFQISLASARVNAEMTQEEVAKHMHVGKQTIVSWEKGTSEPKMSQGRELSKLYGIPIDYIFLPKKSN</sequence>
<dbReference type="CDD" id="cd00093">
    <property type="entry name" value="HTH_XRE"/>
    <property type="match status" value="1"/>
</dbReference>
<reference evidence="3 4" key="1">
    <citation type="submission" date="2015-09" db="EMBL/GenBank/DDBJ databases">
        <authorList>
            <consortium name="Pathogen Informatics"/>
        </authorList>
    </citation>
    <scope>NUCLEOTIDE SEQUENCE [LARGE SCALE GENOMIC DNA]</scope>
    <source>
        <strain evidence="3 4">2789STDY5608868</strain>
    </source>
</reference>
<evidence type="ECO:0000313" key="4">
    <source>
        <dbReference type="Proteomes" id="UP000095598"/>
    </source>
</evidence>
<gene>
    <name evidence="3" type="ORF">ERS852425_00458</name>
</gene>
<dbReference type="GO" id="GO:0003677">
    <property type="term" value="F:DNA binding"/>
    <property type="evidence" value="ECO:0007669"/>
    <property type="project" value="UniProtKB-KW"/>
</dbReference>
<dbReference type="Gene3D" id="1.10.260.40">
    <property type="entry name" value="lambda repressor-like DNA-binding domains"/>
    <property type="match status" value="1"/>
</dbReference>
<dbReference type="EMBL" id="CYXT01000002">
    <property type="protein sequence ID" value="CUM76389.1"/>
    <property type="molecule type" value="Genomic_DNA"/>
</dbReference>
<dbReference type="AlphaFoldDB" id="A0A173RFH2"/>
<dbReference type="InterPro" id="IPR010982">
    <property type="entry name" value="Lambda_DNA-bd_dom_sf"/>
</dbReference>
<evidence type="ECO:0000256" key="1">
    <source>
        <dbReference type="ARBA" id="ARBA00023125"/>
    </source>
</evidence>
<dbReference type="PANTHER" id="PTHR46558:SF11">
    <property type="entry name" value="HTH-TYPE TRANSCRIPTIONAL REGULATOR XRE"/>
    <property type="match status" value="1"/>
</dbReference>
<organism evidence="3 4">
    <name type="scientific">Anaerostipes hadrus</name>
    <dbReference type="NCBI Taxonomy" id="649756"/>
    <lineage>
        <taxon>Bacteria</taxon>
        <taxon>Bacillati</taxon>
        <taxon>Bacillota</taxon>
        <taxon>Clostridia</taxon>
        <taxon>Lachnospirales</taxon>
        <taxon>Lachnospiraceae</taxon>
        <taxon>Anaerostipes</taxon>
    </lineage>
</organism>
<name>A0A173RFH2_ANAHA</name>
<dbReference type="SUPFAM" id="SSF47413">
    <property type="entry name" value="lambda repressor-like DNA-binding domains"/>
    <property type="match status" value="1"/>
</dbReference>
<proteinExistence type="predicted"/>
<dbReference type="Pfam" id="PF01381">
    <property type="entry name" value="HTH_3"/>
    <property type="match status" value="1"/>
</dbReference>
<evidence type="ECO:0000259" key="2">
    <source>
        <dbReference type="PROSITE" id="PS50943"/>
    </source>
</evidence>
<dbReference type="PROSITE" id="PS50943">
    <property type="entry name" value="HTH_CROC1"/>
    <property type="match status" value="1"/>
</dbReference>
<dbReference type="Proteomes" id="UP000095598">
    <property type="component" value="Unassembled WGS sequence"/>
</dbReference>
<accession>A0A173RFH2</accession>
<keyword evidence="1" id="KW-0238">DNA-binding</keyword>
<dbReference type="InterPro" id="IPR001387">
    <property type="entry name" value="Cro/C1-type_HTH"/>
</dbReference>